<sequence>MGHKSETTAKCLLFDMDGTLIDSTPAVDSVWEAIAKKYDLDLKEVLKTCHGRRTVDSLKKWCGITDPEELEKEVNHFESMIVTRSKELKDEGKRGLEILPGVKEMLETLNDSHKPIWAICTSATSAYAGDAIPSTGLPKPPHLITAEDVHEGKPDPAPYIAGAKALDVECKDCIVFEDAPSGIKSGVNSGARVLAVCTSHKRDQIENLGAEWIVTDLTKVKIRVEDSIVHLEIDETP</sequence>
<evidence type="ECO:0000313" key="2">
    <source>
        <dbReference type="Proteomes" id="UP000193218"/>
    </source>
</evidence>
<keyword evidence="2" id="KW-1185">Reference proteome</keyword>
<dbReference type="InterPro" id="IPR036412">
    <property type="entry name" value="HAD-like_sf"/>
</dbReference>
<organism evidence="1 2">
    <name type="scientific">Kockovaella imperatae</name>
    <dbReference type="NCBI Taxonomy" id="4999"/>
    <lineage>
        <taxon>Eukaryota</taxon>
        <taxon>Fungi</taxon>
        <taxon>Dikarya</taxon>
        <taxon>Basidiomycota</taxon>
        <taxon>Agaricomycotina</taxon>
        <taxon>Tremellomycetes</taxon>
        <taxon>Tremellales</taxon>
        <taxon>Cuniculitremaceae</taxon>
        <taxon>Kockovaella</taxon>
    </lineage>
</organism>
<dbReference type="Pfam" id="PF13419">
    <property type="entry name" value="HAD_2"/>
    <property type="match status" value="1"/>
</dbReference>
<dbReference type="InterPro" id="IPR041492">
    <property type="entry name" value="HAD_2"/>
</dbReference>
<protein>
    <submittedName>
        <fullName evidence="1">Glycerol-1-phosphatase</fullName>
    </submittedName>
</protein>
<comment type="caution">
    <text evidence="1">The sequence shown here is derived from an EMBL/GenBank/DDBJ whole genome shotgun (WGS) entry which is preliminary data.</text>
</comment>
<dbReference type="SFLD" id="SFLDS00003">
    <property type="entry name" value="Haloacid_Dehalogenase"/>
    <property type="match status" value="1"/>
</dbReference>
<proteinExistence type="predicted"/>
<dbReference type="InterPro" id="IPR023198">
    <property type="entry name" value="PGP-like_dom2"/>
</dbReference>
<dbReference type="GO" id="GO:0050308">
    <property type="term" value="F:sugar-phosphatase activity"/>
    <property type="evidence" value="ECO:0007669"/>
    <property type="project" value="TreeGrafter"/>
</dbReference>
<dbReference type="RefSeq" id="XP_021871387.1">
    <property type="nucleotide sequence ID" value="XM_022015840.1"/>
</dbReference>
<dbReference type="Proteomes" id="UP000193218">
    <property type="component" value="Unassembled WGS sequence"/>
</dbReference>
<dbReference type="InterPro" id="IPR006439">
    <property type="entry name" value="HAD-SF_hydro_IA"/>
</dbReference>
<dbReference type="NCBIfam" id="TIGR01509">
    <property type="entry name" value="HAD-SF-IA-v3"/>
    <property type="match status" value="1"/>
</dbReference>
<dbReference type="Gene3D" id="3.40.50.1000">
    <property type="entry name" value="HAD superfamily/HAD-like"/>
    <property type="match status" value="1"/>
</dbReference>
<dbReference type="InterPro" id="IPR051806">
    <property type="entry name" value="HAD-like_SPP"/>
</dbReference>
<dbReference type="SFLD" id="SFLDG01129">
    <property type="entry name" value="C1.5:_HAD__Beta-PGM__Phosphata"/>
    <property type="match status" value="1"/>
</dbReference>
<gene>
    <name evidence="1" type="ORF">BD324DRAFT_625783</name>
</gene>
<dbReference type="PANTHER" id="PTHR43481">
    <property type="entry name" value="FRUCTOSE-1-PHOSPHATE PHOSPHATASE"/>
    <property type="match status" value="1"/>
</dbReference>
<dbReference type="PANTHER" id="PTHR43481:SF4">
    <property type="entry name" value="GLYCEROL-1-PHOSPHATE PHOSPHOHYDROLASE 1-RELATED"/>
    <property type="match status" value="1"/>
</dbReference>
<reference evidence="1 2" key="1">
    <citation type="submission" date="2017-03" db="EMBL/GenBank/DDBJ databases">
        <title>Widespread Adenine N6-methylation of Active Genes in Fungi.</title>
        <authorList>
            <consortium name="DOE Joint Genome Institute"/>
            <person name="Mondo S.J."/>
            <person name="Dannebaum R.O."/>
            <person name="Kuo R.C."/>
            <person name="Louie K.B."/>
            <person name="Bewick A.J."/>
            <person name="Labutti K."/>
            <person name="Haridas S."/>
            <person name="Kuo A."/>
            <person name="Salamov A."/>
            <person name="Ahrendt S.R."/>
            <person name="Lau R."/>
            <person name="Bowen B.P."/>
            <person name="Lipzen A."/>
            <person name="Sullivan W."/>
            <person name="Andreopoulos W.B."/>
            <person name="Clum A."/>
            <person name="Lindquist E."/>
            <person name="Daum C."/>
            <person name="Northen T.R."/>
            <person name="Ramamoorthy G."/>
            <person name="Schmitz R.J."/>
            <person name="Gryganskyi A."/>
            <person name="Culley D."/>
            <person name="Magnuson J."/>
            <person name="James T.Y."/>
            <person name="O'Malley M.A."/>
            <person name="Stajich J.E."/>
            <person name="Spatafora J.W."/>
            <person name="Visel A."/>
            <person name="Grigoriev I.V."/>
        </authorList>
    </citation>
    <scope>NUCLEOTIDE SEQUENCE [LARGE SCALE GENOMIC DNA]</scope>
    <source>
        <strain evidence="1 2">NRRL Y-17943</strain>
    </source>
</reference>
<dbReference type="SUPFAM" id="SSF56784">
    <property type="entry name" value="HAD-like"/>
    <property type="match status" value="1"/>
</dbReference>
<dbReference type="OrthoDB" id="40579at2759"/>
<name>A0A1Y1UH84_9TREE</name>
<dbReference type="InParanoid" id="A0A1Y1UH84"/>
<dbReference type="STRING" id="4999.A0A1Y1UH84"/>
<evidence type="ECO:0000313" key="1">
    <source>
        <dbReference type="EMBL" id="ORX37349.1"/>
    </source>
</evidence>
<dbReference type="InterPro" id="IPR023214">
    <property type="entry name" value="HAD_sf"/>
</dbReference>
<dbReference type="Gene3D" id="1.10.150.240">
    <property type="entry name" value="Putative phosphatase, domain 2"/>
    <property type="match status" value="1"/>
</dbReference>
<dbReference type="EMBL" id="NBSH01000006">
    <property type="protein sequence ID" value="ORX37349.1"/>
    <property type="molecule type" value="Genomic_DNA"/>
</dbReference>
<dbReference type="GeneID" id="33557649"/>
<dbReference type="AlphaFoldDB" id="A0A1Y1UH84"/>
<dbReference type="CDD" id="cd07527">
    <property type="entry name" value="HAD_ScGPP-like"/>
    <property type="match status" value="1"/>
</dbReference>
<dbReference type="SFLD" id="SFLDG01135">
    <property type="entry name" value="C1.5.6:_HAD__Beta-PGM__Phospha"/>
    <property type="match status" value="1"/>
</dbReference>
<accession>A0A1Y1UH84</accession>